<dbReference type="DNASU" id="68031"/>
<reference evidence="1" key="3">
    <citation type="journal article" date="2000" name="Genome Res.">
        <title>RIKEN integrated sequence analysis (RISA) system--384-format sequencing pipeline with 384 multicapillary sequencer.</title>
        <authorList>
            <person name="Shibata K."/>
            <person name="Itoh M."/>
            <person name="Aizawa K."/>
            <person name="Nagaoka S."/>
            <person name="Sasaki N."/>
            <person name="Carninci P."/>
            <person name="Konno H."/>
            <person name="Akiyama J."/>
            <person name="Nishi K."/>
            <person name="Kitsunai T."/>
            <person name="Tashiro H."/>
            <person name="Itoh M."/>
            <person name="Sumi N."/>
            <person name="Ishii Y."/>
            <person name="Nakamura S."/>
            <person name="Hazama M."/>
            <person name="Nishine T."/>
            <person name="Harada A."/>
            <person name="Yamamoto R."/>
            <person name="Matsumoto H."/>
            <person name="Sakaguchi S."/>
            <person name="Ikegami T."/>
            <person name="Kashiwagi K."/>
            <person name="Fujiwake S."/>
            <person name="Inoue K."/>
            <person name="Togawa Y."/>
            <person name="Izawa M."/>
            <person name="Ohara E."/>
            <person name="Watahiki M."/>
            <person name="Yoneda Y."/>
            <person name="Ishikawa T."/>
            <person name="Ozawa K."/>
            <person name="Tanaka T."/>
            <person name="Matsuura S."/>
            <person name="Kawai J."/>
            <person name="Okazaki Y."/>
            <person name="Muramatsu M."/>
            <person name="Inoue Y."/>
            <person name="Kira A."/>
            <person name="Hayashizaki Y."/>
        </authorList>
    </citation>
    <scope>NUCLEOTIDE SEQUENCE</scope>
    <source>
        <strain evidence="1">C57BL/6J</strain>
        <tissue evidence="1">Corpus striatum</tissue>
        <tissue evidence="2">Urinary bladder</tissue>
    </source>
</reference>
<evidence type="ECO:0000313" key="3">
    <source>
        <dbReference type="MGI" id="MGI:1915281"/>
    </source>
</evidence>
<proteinExistence type="evidence at transcript level"/>
<dbReference type="RefSeq" id="NP_080794.2">
    <property type="nucleotide sequence ID" value="NM_026518.4"/>
</dbReference>
<protein>
    <submittedName>
        <fullName evidence="1">Uncharacterized protein</fullName>
    </submittedName>
</protein>
<name>Q9CTM5_MOUSE</name>
<feature type="non-terminal residue" evidence="1">
    <location>
        <position position="153"/>
    </location>
</feature>
<dbReference type="EMBL" id="AK035665">
    <property type="protein sequence ID" value="BAC29145.1"/>
    <property type="molecule type" value="mRNA"/>
</dbReference>
<reference evidence="1" key="8">
    <citation type="journal article" date="2005" name="Science">
        <title>The Transcriptional Landscape of the Mammalian Genome.</title>
        <authorList>
            <consortium name="The FANTOM Consortium"/>
            <consortium name="Riken Genome Exploration Research Group and Genome Science Group (Genome Network Project Core Group)"/>
        </authorList>
    </citation>
    <scope>NUCLEOTIDE SEQUENCE</scope>
    <source>
        <strain evidence="1">C57BL/6J</strain>
        <tissue evidence="1">Corpus striatum</tissue>
        <tissue evidence="2">Urinary bladder</tissue>
    </source>
</reference>
<dbReference type="BioGRID-ORCS" id="68031">
    <property type="hits" value="3 hits in 76 CRISPR screens"/>
</dbReference>
<reference evidence="1" key="4">
    <citation type="submission" date="2000-08" db="EMBL/GenBank/DDBJ databases">
        <authorList>
            <person name="Adachi J."/>
            <person name="Aizawa K."/>
            <person name="Akahira S."/>
            <person name="Akimura T."/>
            <person name="Arai A."/>
            <person name="Aono H."/>
            <person name="Arakawa T."/>
            <person name="Bono H."/>
            <person name="Carninci P."/>
            <person name="Fukuda S."/>
            <person name="Fukunishi Y."/>
            <person name="Furuno M."/>
            <person name="Hanagaki T."/>
            <person name="Hara A."/>
            <person name="Hayatsu N."/>
            <person name="Hiramoto K."/>
            <person name="Hiraoka T."/>
            <person name="Hori F."/>
            <person name="Imotani K."/>
            <person name="Ishii Y."/>
            <person name="Itoh M."/>
            <person name="Izawa M."/>
            <person name="Kasukawa T."/>
            <person name="Kato H."/>
            <person name="Kawai J."/>
            <person name="Kojima Y."/>
            <person name="Konno H."/>
            <person name="Kouda M."/>
            <person name="Koya S."/>
            <person name="Kurihara C."/>
            <person name="Matsuyama T."/>
            <person name="Miyazaki A."/>
            <person name="Nishi K."/>
            <person name="Nomura K."/>
            <person name="Numazaki R."/>
            <person name="Ohno M."/>
            <person name="Okazaki Y."/>
            <person name="Okido T."/>
            <person name="Owa C."/>
            <person name="Saito H."/>
            <person name="Saito R."/>
            <person name="Sakai C."/>
            <person name="Sakai K."/>
            <person name="Sano H."/>
            <person name="Sasaki D."/>
            <person name="Shibata K."/>
            <person name="Shibata Y."/>
            <person name="Shinagawa A."/>
            <person name="Shiraki T."/>
            <person name="Sogabe Y."/>
            <person name="Suzuki H."/>
            <person name="Tagami M."/>
            <person name="Tagawa A."/>
            <person name="Takahashi F."/>
            <person name="Tanaka T."/>
            <person name="Tejima Y."/>
            <person name="Toya T."/>
            <person name="Yamamura T."/>
            <person name="Yasunishi A."/>
            <person name="Yoshida K."/>
            <person name="Yoshino M."/>
            <person name="Muramatsu M."/>
            <person name="Hayashizaki Y."/>
        </authorList>
    </citation>
    <scope>NUCLEOTIDE SEQUENCE</scope>
    <source>
        <strain evidence="1">C57BL/6J</strain>
        <tissue evidence="1">Corpus striatum</tissue>
    </source>
</reference>
<gene>
    <name evidence="3" type="primary">Rnf146</name>
    <name evidence="3" type="synonym">Echdc1</name>
</gene>
<dbReference type="AGR" id="MGI:1915281"/>
<dbReference type="GeneID" id="68031"/>
<dbReference type="MGI" id="MGI:1915281">
    <property type="gene designation" value="Rnf146"/>
</dbReference>
<reference evidence="1" key="9">
    <citation type="journal article" date="2005" name="Science">
        <title>Antisense Transcription in the Mammalian Transcriptome.</title>
        <authorList>
            <consortium name="RIKEN Genome Exploration Research Group and Genome Science Group (Genome Network Project Core Group) and the FANTOM Consortium"/>
        </authorList>
    </citation>
    <scope>NUCLEOTIDE SEQUENCE</scope>
    <source>
        <strain evidence="1">C57BL/6J</strain>
        <tissue evidence="1">Corpus striatum</tissue>
        <tissue evidence="2">Urinary bladder</tissue>
    </source>
</reference>
<dbReference type="EMBL" id="AK021080">
    <property type="protein sequence ID" value="BAB32294.1"/>
    <property type="molecule type" value="mRNA"/>
</dbReference>
<evidence type="ECO:0000313" key="2">
    <source>
        <dbReference type="EMBL" id="BAC29145.1"/>
    </source>
</evidence>
<reference evidence="2" key="6">
    <citation type="submission" date="2001-07" db="EMBL/GenBank/DDBJ databases">
        <authorList>
            <person name="Adachi J."/>
            <person name="Aizawa K."/>
            <person name="Akimura T."/>
            <person name="Arakawa T."/>
            <person name="Bono H."/>
            <person name="Carninci P."/>
            <person name="Fukuda S."/>
            <person name="Furuno M."/>
            <person name="Hanagaki T."/>
            <person name="Hara A."/>
            <person name="Hashizume W."/>
            <person name="Hayashida K."/>
            <person name="Hayatsu N."/>
            <person name="Hiramoto K."/>
            <person name="Hiraoka T."/>
            <person name="Hirozane T."/>
            <person name="Hori F."/>
            <person name="Imotani K."/>
            <person name="Ishii Y."/>
            <person name="Itoh M."/>
            <person name="Kagawa I."/>
            <person name="Kasukawa T."/>
            <person name="Katoh H."/>
            <person name="Kawai J."/>
            <person name="Kojima Y."/>
            <person name="Kondo S."/>
            <person name="Konno H."/>
            <person name="Kouda M."/>
            <person name="Koya S."/>
            <person name="Kurihara C."/>
            <person name="Matsuyama T."/>
            <person name="Miyazaki A."/>
            <person name="Murata M."/>
            <person name="Nakamura M."/>
            <person name="Nishi K."/>
            <person name="Nomura K."/>
            <person name="Numazaki R."/>
            <person name="Ohno M."/>
            <person name="Ohsato N."/>
            <person name="Okazaki Y."/>
            <person name="Saito R."/>
            <person name="Saitoh H."/>
            <person name="Sakai C."/>
            <person name="Sakai K."/>
            <person name="Sakazume N."/>
            <person name="Sano H."/>
            <person name="Sasaki D."/>
            <person name="Shibata K."/>
            <person name="Shinagawa A."/>
            <person name="Shiraki T."/>
            <person name="Sogabe Y."/>
            <person name="Tagami M."/>
            <person name="Tagawa A."/>
            <person name="Takahashi F."/>
            <person name="Takaku-Akahira S."/>
            <person name="Takeda Y."/>
            <person name="Tanaka T."/>
            <person name="Tomaru A."/>
            <person name="Toya T."/>
            <person name="Yasunishi A."/>
            <person name="Muramatsu M."/>
            <person name="Hayashizaki Y."/>
        </authorList>
    </citation>
    <scope>NUCLEOTIDE SEQUENCE</scope>
    <source>
        <strain evidence="2">C57BL/6J</strain>
        <tissue evidence="2">Urinary bladder</tissue>
    </source>
</reference>
<accession>Q9CTM5</accession>
<reference evidence="1" key="7">
    <citation type="journal article" date="2002" name="Nature">
        <title>Analysis of the mouse transcriptome based on functional annotation of 60,770 full-length cDNAs.</title>
        <authorList>
            <consortium name="The FANTOM Consortium and the RIKEN Genome Exploration Research Group Phase I and II Team"/>
        </authorList>
    </citation>
    <scope>NUCLEOTIDE SEQUENCE</scope>
    <source>
        <strain evidence="1">C57BL/6J</strain>
        <tissue evidence="1">Corpus striatum</tissue>
        <tissue evidence="2">Urinary bladder</tissue>
    </source>
</reference>
<dbReference type="AlphaFoldDB" id="Q9CTM5"/>
<dbReference type="RefSeq" id="NP_001103667.1">
    <property type="nucleotide sequence ID" value="NM_001110197.1"/>
</dbReference>
<dbReference type="OrthoDB" id="10065815at2759"/>
<evidence type="ECO:0000313" key="1">
    <source>
        <dbReference type="EMBL" id="BAB32294.1"/>
    </source>
</evidence>
<reference evidence="1" key="2">
    <citation type="journal article" date="2000" name="Genome Res.">
        <title>Normalization and subtraction of cap-trapper-selected cDNAs to prepare full-length cDNA libraries for rapid discovery of new genes.</title>
        <authorList>
            <person name="Carninci P."/>
            <person name="Shibata Y."/>
            <person name="Hayatsu N."/>
            <person name="Sugahara Y."/>
            <person name="Shibata K."/>
            <person name="Itoh M."/>
            <person name="Konno H."/>
            <person name="Okazaki Y."/>
            <person name="Muramatsu M."/>
            <person name="Hayashizaki Y."/>
        </authorList>
    </citation>
    <scope>NUCLEOTIDE SEQUENCE</scope>
    <source>
        <strain evidence="1">C57BL/6J</strain>
        <tissue evidence="1">Corpus striatum</tissue>
        <tissue evidence="2">Urinary bladder</tissue>
    </source>
</reference>
<dbReference type="RefSeq" id="NP_001103666.1">
    <property type="nucleotide sequence ID" value="NM_001110196.1"/>
</dbReference>
<reference evidence="1" key="5">
    <citation type="journal article" date="2001" name="Nature">
        <title>Functional annotation of a full-length mouse cDNA collection.</title>
        <authorList>
            <consortium name="The RIKEN Genome Exploration Research Group Phase II Team and the FANTOM Consortium"/>
        </authorList>
    </citation>
    <scope>NUCLEOTIDE SEQUENCE</scope>
    <source>
        <strain evidence="1">C57BL/6J</strain>
        <tissue evidence="1">Corpus striatum</tissue>
        <tissue evidence="2">Urinary bladder</tissue>
    </source>
</reference>
<dbReference type="KEGG" id="mmu:68031"/>
<reference evidence="1" key="1">
    <citation type="journal article" date="1999" name="Methods Enzymol.">
        <title>High-efficiency full-length cDNA cloning.</title>
        <authorList>
            <person name="Carninci P."/>
            <person name="Hayashizaki Y."/>
        </authorList>
    </citation>
    <scope>NUCLEOTIDE SEQUENCE</scope>
    <source>
        <strain evidence="1">C57BL/6J</strain>
        <tissue evidence="1">Corpus striatum</tissue>
        <tissue evidence="2">Urinary bladder</tissue>
    </source>
</reference>
<organism evidence="1">
    <name type="scientific">Mus musculus</name>
    <name type="common">Mouse</name>
    <dbReference type="NCBI Taxonomy" id="10090"/>
    <lineage>
        <taxon>Eukaryota</taxon>
        <taxon>Metazoa</taxon>
        <taxon>Chordata</taxon>
        <taxon>Craniata</taxon>
        <taxon>Vertebrata</taxon>
        <taxon>Euteleostomi</taxon>
        <taxon>Mammalia</taxon>
        <taxon>Eutheria</taxon>
        <taxon>Euarchontoglires</taxon>
        <taxon>Glires</taxon>
        <taxon>Rodentia</taxon>
        <taxon>Myomorpha</taxon>
        <taxon>Muroidea</taxon>
        <taxon>Muridae</taxon>
        <taxon>Murinae</taxon>
        <taxon>Mus</taxon>
        <taxon>Mus</taxon>
    </lineage>
</organism>
<sequence length="153" mass="16728">MHVPLQLHLYYTHFKGYLVCFPFLAIASKFAGPPHSVSKTSRSFCNASSIYSSRAEQTDFFKPLMTCGGPLTNFSSHSCACSRAVVSSEGCKTSSVKPIFKASLESSLRVPLNTLRACLLPMISTRRLVPPQLGTIPISLWTNLITLSSVINL</sequence>
<dbReference type="RefSeq" id="NP_001103668.1">
    <property type="nucleotide sequence ID" value="NM_001110198.1"/>
</dbReference>
<dbReference type="CTD" id="81847"/>